<reference evidence="1 2" key="1">
    <citation type="submission" date="2018-08" db="EMBL/GenBank/DDBJ databases">
        <title>A genome reference for cultivated species of the human gut microbiota.</title>
        <authorList>
            <person name="Zou Y."/>
            <person name="Xue W."/>
            <person name="Luo G."/>
        </authorList>
    </citation>
    <scope>NUCLEOTIDE SEQUENCE [LARGE SCALE GENOMIC DNA]</scope>
    <source>
        <strain evidence="1 2">AF45-14BH</strain>
    </source>
</reference>
<comment type="caution">
    <text evidence="1">The sequence shown here is derived from an EMBL/GenBank/DDBJ whole genome shotgun (WGS) entry which is preliminary data.</text>
</comment>
<dbReference type="EMBL" id="QRNJ01000068">
    <property type="protein sequence ID" value="RHK35103.1"/>
    <property type="molecule type" value="Genomic_DNA"/>
</dbReference>
<name>A0A415G4B4_9FIRM</name>
<evidence type="ECO:0000313" key="2">
    <source>
        <dbReference type="Proteomes" id="UP000283497"/>
    </source>
</evidence>
<evidence type="ECO:0000313" key="1">
    <source>
        <dbReference type="EMBL" id="RHK35103.1"/>
    </source>
</evidence>
<protein>
    <submittedName>
        <fullName evidence="1">Uncharacterized protein</fullName>
    </submittedName>
</protein>
<dbReference type="AlphaFoldDB" id="A0A415G4B4"/>
<dbReference type="RefSeq" id="WP_118315071.1">
    <property type="nucleotide sequence ID" value="NZ_DBGCSG010000134.1"/>
</dbReference>
<dbReference type="Proteomes" id="UP000283497">
    <property type="component" value="Unassembled WGS sequence"/>
</dbReference>
<proteinExistence type="predicted"/>
<organism evidence="1 2">
    <name type="scientific">Anaerobutyricum hallii</name>
    <dbReference type="NCBI Taxonomy" id="39488"/>
    <lineage>
        <taxon>Bacteria</taxon>
        <taxon>Bacillati</taxon>
        <taxon>Bacillota</taxon>
        <taxon>Clostridia</taxon>
        <taxon>Lachnospirales</taxon>
        <taxon>Lachnospiraceae</taxon>
        <taxon>Anaerobutyricum</taxon>
    </lineage>
</organism>
<gene>
    <name evidence="1" type="ORF">DW068_13850</name>
</gene>
<accession>A0A415G4B4</accession>
<sequence length="129" mass="14883">MNIENISKEKGEVLVRLSKDDLVGICNALYRQTEEQENKENILQLYSDMMMARDLCQYGHIDDFCLQNIVKCRSGIKGVLSATDIQSFNAYLEDNNIPDAFKNSDWVRIYKRIVGDFGCSDTLAEWMKE</sequence>